<protein>
    <submittedName>
        <fullName evidence="2">Uncharacterized protein</fullName>
    </submittedName>
</protein>
<gene>
    <name evidence="2" type="ORF">EJ903_12530</name>
</gene>
<reference evidence="2 3" key="1">
    <citation type="submission" date="2018-12" db="EMBL/GenBank/DDBJ databases">
        <authorList>
            <person name="Yang Y."/>
        </authorList>
    </citation>
    <scope>NUCLEOTIDE SEQUENCE [LARGE SCALE GENOMIC DNA]</scope>
    <source>
        <strain evidence="2 3">L-25-5w-1</strain>
    </source>
</reference>
<keyword evidence="3" id="KW-1185">Reference proteome</keyword>
<dbReference type="AlphaFoldDB" id="A0A431VI56"/>
<evidence type="ECO:0000313" key="2">
    <source>
        <dbReference type="EMBL" id="RTR19822.1"/>
    </source>
</evidence>
<proteinExistence type="predicted"/>
<keyword evidence="1" id="KW-0175">Coiled coil</keyword>
<name>A0A431VI56_9PROT</name>
<sequence length="103" mass="10707">MTNTTSADEAVVADGAVQRQPIANRVITDHAIANAARLTQIGDRTSLMAIDATLRLLPAGGLDGASPLGLSNAAAAQEVRELARRMLQATQDFQAAIREPADG</sequence>
<evidence type="ECO:0000313" key="3">
    <source>
        <dbReference type="Proteomes" id="UP000277007"/>
    </source>
</evidence>
<organism evidence="2 3">
    <name type="scientific">Azospirillum griseum</name>
    <dbReference type="NCBI Taxonomy" id="2496639"/>
    <lineage>
        <taxon>Bacteria</taxon>
        <taxon>Pseudomonadati</taxon>
        <taxon>Pseudomonadota</taxon>
        <taxon>Alphaproteobacteria</taxon>
        <taxon>Rhodospirillales</taxon>
        <taxon>Azospirillaceae</taxon>
        <taxon>Azospirillum</taxon>
    </lineage>
</organism>
<dbReference type="Proteomes" id="UP000277007">
    <property type="component" value="Unassembled WGS sequence"/>
</dbReference>
<comment type="caution">
    <text evidence="2">The sequence shown here is derived from an EMBL/GenBank/DDBJ whole genome shotgun (WGS) entry which is preliminary data.</text>
</comment>
<dbReference type="RefSeq" id="WP_126615674.1">
    <property type="nucleotide sequence ID" value="NZ_JBHUCY010000043.1"/>
</dbReference>
<accession>A0A431VI56</accession>
<feature type="coiled-coil region" evidence="1">
    <location>
        <begin position="72"/>
        <end position="99"/>
    </location>
</feature>
<dbReference type="EMBL" id="RXMA01000010">
    <property type="protein sequence ID" value="RTR19822.1"/>
    <property type="molecule type" value="Genomic_DNA"/>
</dbReference>
<evidence type="ECO:0000256" key="1">
    <source>
        <dbReference type="SAM" id="Coils"/>
    </source>
</evidence>
<dbReference type="OrthoDB" id="7307154at2"/>